<dbReference type="PANTHER" id="PTHR32125:SF4">
    <property type="entry name" value="2-C-METHYL-D-ERYTHRITOL 4-PHOSPHATE CYTIDYLYLTRANSFERASE, CHLOROPLASTIC"/>
    <property type="match status" value="1"/>
</dbReference>
<evidence type="ECO:0000256" key="1">
    <source>
        <dbReference type="ARBA" id="ARBA00009789"/>
    </source>
</evidence>
<dbReference type="HAMAP" id="MF_00108">
    <property type="entry name" value="IspD"/>
    <property type="match status" value="1"/>
</dbReference>
<gene>
    <name evidence="6" type="ORF">PPAR1163_LOCUS20213</name>
</gene>
<dbReference type="NCBIfam" id="TIGR00453">
    <property type="entry name" value="ispD"/>
    <property type="match status" value="1"/>
</dbReference>
<feature type="chain" id="PRO_5030901053" description="2-C-methyl-D-erythritol 4-phosphate cytidylyltransferase, chloroplastic" evidence="5">
    <location>
        <begin position="25"/>
        <end position="278"/>
    </location>
</feature>
<evidence type="ECO:0000256" key="2">
    <source>
        <dbReference type="ARBA" id="ARBA00022679"/>
    </source>
</evidence>
<dbReference type="InterPro" id="IPR034683">
    <property type="entry name" value="IspD/TarI"/>
</dbReference>
<organism evidence="6">
    <name type="scientific">Phaeomonas parva</name>
    <dbReference type="NCBI Taxonomy" id="124430"/>
    <lineage>
        <taxon>Eukaryota</taxon>
        <taxon>Sar</taxon>
        <taxon>Stramenopiles</taxon>
        <taxon>Ochrophyta</taxon>
        <taxon>Pinguiophyceae</taxon>
        <taxon>Pinguiochrysidales</taxon>
        <taxon>Pinguiochrysidaceae</taxon>
        <taxon>Phaeomonas</taxon>
    </lineage>
</organism>
<evidence type="ECO:0000313" key="6">
    <source>
        <dbReference type="EMBL" id="CAD9261833.1"/>
    </source>
</evidence>
<dbReference type="SUPFAM" id="SSF53448">
    <property type="entry name" value="Nucleotide-diphospho-sugar transferases"/>
    <property type="match status" value="1"/>
</dbReference>
<dbReference type="AlphaFoldDB" id="A0A7S1UCG6"/>
<proteinExistence type="inferred from homology"/>
<dbReference type="Pfam" id="PF01128">
    <property type="entry name" value="IspD"/>
    <property type="match status" value="1"/>
</dbReference>
<keyword evidence="2" id="KW-0808">Transferase</keyword>
<dbReference type="EMBL" id="HBGJ01031925">
    <property type="protein sequence ID" value="CAD9261833.1"/>
    <property type="molecule type" value="Transcribed_RNA"/>
</dbReference>
<comment type="similarity">
    <text evidence="1">Belongs to the IspD/TarI cytidylyltransferase family. IspD subfamily.</text>
</comment>
<dbReference type="CDD" id="cd02516">
    <property type="entry name" value="CDP-ME_synthetase"/>
    <property type="match status" value="1"/>
</dbReference>
<dbReference type="FunFam" id="3.90.550.10:FF:000003">
    <property type="entry name" value="2-C-methyl-D-erythritol 4-phosphate cytidylyltransferase"/>
    <property type="match status" value="1"/>
</dbReference>
<evidence type="ECO:0000256" key="5">
    <source>
        <dbReference type="SAM" id="SignalP"/>
    </source>
</evidence>
<dbReference type="InterPro" id="IPR001228">
    <property type="entry name" value="IspD"/>
</dbReference>
<keyword evidence="3" id="KW-0548">Nucleotidyltransferase</keyword>
<dbReference type="GO" id="GO:0050518">
    <property type="term" value="F:2-C-methyl-D-erythritol 4-phosphate cytidylyltransferase activity"/>
    <property type="evidence" value="ECO:0007669"/>
    <property type="project" value="InterPro"/>
</dbReference>
<sequence>MGVRVAATLLCVLALAAHGPVSQALRLGSGRRASALRMSAKAPAGAPKDVAVVLLAGGVGSRMKADRPKQFLTLAGKPVLEHTIELFRGIEGVSQIVLVLDEQYRGEWKKFAAADERFVFADPGKERQDSVENGLSKVVDGASLVAVHDAARPLVTPAEIYNVLMDGVEHGAAVLGVPMKATVKESEDGEFVLRTIPRSRLWEIQTPQVIRPALLREGFRKVKELGLEVTDDVSIVEQIGEPVKITVGEYTNIKLTTPEDMQIAESILREREDEKVSA</sequence>
<dbReference type="GO" id="GO:0008299">
    <property type="term" value="P:isoprenoid biosynthetic process"/>
    <property type="evidence" value="ECO:0007669"/>
    <property type="project" value="InterPro"/>
</dbReference>
<evidence type="ECO:0000256" key="3">
    <source>
        <dbReference type="ARBA" id="ARBA00022695"/>
    </source>
</evidence>
<accession>A0A7S1UCG6</accession>
<name>A0A7S1UCG6_9STRA</name>
<protein>
    <recommendedName>
        <fullName evidence="4">2-C-methyl-D-erythritol 4-phosphate cytidylyltransferase, chloroplastic</fullName>
    </recommendedName>
</protein>
<dbReference type="Gene3D" id="3.90.550.10">
    <property type="entry name" value="Spore Coat Polysaccharide Biosynthesis Protein SpsA, Chain A"/>
    <property type="match status" value="1"/>
</dbReference>
<dbReference type="InterPro" id="IPR029044">
    <property type="entry name" value="Nucleotide-diphossugar_trans"/>
</dbReference>
<dbReference type="PANTHER" id="PTHR32125">
    <property type="entry name" value="2-C-METHYL-D-ERYTHRITOL 4-PHOSPHATE CYTIDYLYLTRANSFERASE, CHLOROPLASTIC"/>
    <property type="match status" value="1"/>
</dbReference>
<keyword evidence="5" id="KW-0732">Signal</keyword>
<feature type="signal peptide" evidence="5">
    <location>
        <begin position="1"/>
        <end position="24"/>
    </location>
</feature>
<reference evidence="6" key="1">
    <citation type="submission" date="2021-01" db="EMBL/GenBank/DDBJ databases">
        <authorList>
            <person name="Corre E."/>
            <person name="Pelletier E."/>
            <person name="Niang G."/>
            <person name="Scheremetjew M."/>
            <person name="Finn R."/>
            <person name="Kale V."/>
            <person name="Holt S."/>
            <person name="Cochrane G."/>
            <person name="Meng A."/>
            <person name="Brown T."/>
            <person name="Cohen L."/>
        </authorList>
    </citation>
    <scope>NUCLEOTIDE SEQUENCE</scope>
    <source>
        <strain evidence="6">CCMP2877</strain>
    </source>
</reference>
<evidence type="ECO:0000256" key="4">
    <source>
        <dbReference type="ARBA" id="ARBA00069967"/>
    </source>
</evidence>
<dbReference type="InterPro" id="IPR050088">
    <property type="entry name" value="IspD/TarI_cytidylyltransf_bact"/>
</dbReference>